<dbReference type="NCBIfam" id="TIGR00046">
    <property type="entry name" value="RsmE family RNA methyltransferase"/>
    <property type="match status" value="1"/>
</dbReference>
<accession>A0A9X4MBR0</accession>
<evidence type="ECO:0000259" key="11">
    <source>
        <dbReference type="Pfam" id="PF04452"/>
    </source>
</evidence>
<evidence type="ECO:0000259" key="12">
    <source>
        <dbReference type="Pfam" id="PF20260"/>
    </source>
</evidence>
<dbReference type="InterPro" id="IPR029028">
    <property type="entry name" value="Alpha/beta_knot_MTases"/>
</dbReference>
<protein>
    <recommendedName>
        <fullName evidence="10">Ribosomal RNA small subunit methyltransferase E</fullName>
        <ecNumber evidence="10">2.1.1.193</ecNumber>
    </recommendedName>
</protein>
<comment type="function">
    <text evidence="8 10">Specifically methylates the N3 position of the uracil ring of uridine 1498 (m3U1498) in 16S rRNA. Acts on the fully assembled 30S ribosomal subunit.</text>
</comment>
<name>A0A9X4MBR0_9BACT</name>
<dbReference type="EMBL" id="JAPHEH010000001">
    <property type="protein sequence ID" value="MDG4474541.1"/>
    <property type="molecule type" value="Genomic_DNA"/>
</dbReference>
<feature type="domain" description="Ribosomal RNA small subunit methyltransferase E PUA-like" evidence="12">
    <location>
        <begin position="20"/>
        <end position="67"/>
    </location>
</feature>
<evidence type="ECO:0000256" key="8">
    <source>
        <dbReference type="ARBA" id="ARBA00025699"/>
    </source>
</evidence>
<feature type="domain" description="Ribosomal RNA small subunit methyltransferase E methyltransferase" evidence="11">
    <location>
        <begin position="76"/>
        <end position="238"/>
    </location>
</feature>
<dbReference type="GO" id="GO:0070475">
    <property type="term" value="P:rRNA base methylation"/>
    <property type="evidence" value="ECO:0007669"/>
    <property type="project" value="TreeGrafter"/>
</dbReference>
<gene>
    <name evidence="13" type="ORF">OLX77_00020</name>
</gene>
<evidence type="ECO:0000256" key="1">
    <source>
        <dbReference type="ARBA" id="ARBA00004496"/>
    </source>
</evidence>
<keyword evidence="14" id="KW-1185">Reference proteome</keyword>
<dbReference type="GO" id="GO:0070042">
    <property type="term" value="F:rRNA (uridine-N3-)-methyltransferase activity"/>
    <property type="evidence" value="ECO:0007669"/>
    <property type="project" value="TreeGrafter"/>
</dbReference>
<evidence type="ECO:0000256" key="9">
    <source>
        <dbReference type="ARBA" id="ARBA00047944"/>
    </source>
</evidence>
<dbReference type="SUPFAM" id="SSF75217">
    <property type="entry name" value="alpha/beta knot"/>
    <property type="match status" value="1"/>
</dbReference>
<evidence type="ECO:0000256" key="4">
    <source>
        <dbReference type="ARBA" id="ARBA00022552"/>
    </source>
</evidence>
<evidence type="ECO:0000256" key="7">
    <source>
        <dbReference type="ARBA" id="ARBA00022691"/>
    </source>
</evidence>
<evidence type="ECO:0000256" key="2">
    <source>
        <dbReference type="ARBA" id="ARBA00005528"/>
    </source>
</evidence>
<comment type="catalytic activity">
    <reaction evidence="9 10">
        <text>uridine(1498) in 16S rRNA + S-adenosyl-L-methionine = N(3)-methyluridine(1498) in 16S rRNA + S-adenosyl-L-homocysteine + H(+)</text>
        <dbReference type="Rhea" id="RHEA:42920"/>
        <dbReference type="Rhea" id="RHEA-COMP:10283"/>
        <dbReference type="Rhea" id="RHEA-COMP:10284"/>
        <dbReference type="ChEBI" id="CHEBI:15378"/>
        <dbReference type="ChEBI" id="CHEBI:57856"/>
        <dbReference type="ChEBI" id="CHEBI:59789"/>
        <dbReference type="ChEBI" id="CHEBI:65315"/>
        <dbReference type="ChEBI" id="CHEBI:74502"/>
        <dbReference type="EC" id="2.1.1.193"/>
    </reaction>
</comment>
<sequence length="253" mass="28342">MSLRRFFINPADITGETAQLTGPEAHHLRNVLRLSPGDPITFFDGTGARYQALIKQLHKDRVTATIIAQSHDLPPKVRLHLGQALLKGQKMELILQKTTEMGVDTVWPFYSEHGSHKPQRETQAERWQRIVLEACKQCNRAKPPELHEPRELPDLISHPPPCDIRLIFWEDESKHTLHEALATPKNNYRSVFFLLGPEGGFSEAEVACARQEGFTPVSLGPRILRAETATLAATAILQFTLGNLDPVPSGNLE</sequence>
<keyword evidence="7 10" id="KW-0949">S-adenosyl-L-methionine</keyword>
<reference evidence="13" key="2">
    <citation type="submission" date="2022-10" db="EMBL/GenBank/DDBJ databases">
        <authorList>
            <person name="Aronson H.S."/>
        </authorList>
    </citation>
    <scope>NUCLEOTIDE SEQUENCE</scope>
    <source>
        <strain evidence="13">RS19-109</strain>
    </source>
</reference>
<dbReference type="AlphaFoldDB" id="A0A9X4MBR0"/>
<dbReference type="Pfam" id="PF04452">
    <property type="entry name" value="Methyltrans_RNA"/>
    <property type="match status" value="1"/>
</dbReference>
<evidence type="ECO:0000256" key="10">
    <source>
        <dbReference type="PIRNR" id="PIRNR015601"/>
    </source>
</evidence>
<evidence type="ECO:0000256" key="3">
    <source>
        <dbReference type="ARBA" id="ARBA00022490"/>
    </source>
</evidence>
<dbReference type="Pfam" id="PF20260">
    <property type="entry name" value="PUA_4"/>
    <property type="match status" value="1"/>
</dbReference>
<dbReference type="InterPro" id="IPR015947">
    <property type="entry name" value="PUA-like_sf"/>
</dbReference>
<dbReference type="RefSeq" id="WP_307631524.1">
    <property type="nucleotide sequence ID" value="NZ_JAPHEH010000001.1"/>
</dbReference>
<comment type="caution">
    <text evidence="13">The sequence shown here is derived from an EMBL/GenBank/DDBJ whole genome shotgun (WGS) entry which is preliminary data.</text>
</comment>
<evidence type="ECO:0000313" key="13">
    <source>
        <dbReference type="EMBL" id="MDG4474541.1"/>
    </source>
</evidence>
<proteinExistence type="inferred from homology"/>
<dbReference type="PANTHER" id="PTHR30027">
    <property type="entry name" value="RIBOSOMAL RNA SMALL SUBUNIT METHYLTRANSFERASE E"/>
    <property type="match status" value="1"/>
</dbReference>
<dbReference type="GO" id="GO:0005737">
    <property type="term" value="C:cytoplasm"/>
    <property type="evidence" value="ECO:0007669"/>
    <property type="project" value="UniProtKB-SubCell"/>
</dbReference>
<dbReference type="NCBIfam" id="NF008692">
    <property type="entry name" value="PRK11713.1-5"/>
    <property type="match status" value="1"/>
</dbReference>
<dbReference type="InterPro" id="IPR046887">
    <property type="entry name" value="RsmE_PUA-like"/>
</dbReference>
<reference evidence="13" key="1">
    <citation type="journal article" date="2022" name="bioRxiv">
        <title>Thiovibrio frasassiensisgen. nov., sp. nov., an autotrophic, elemental sulfur disproportionating bacterium isolated from sulfidic karst sediment, and proposal of Thiovibrionaceae fam. nov.</title>
        <authorList>
            <person name="Aronson H."/>
            <person name="Thomas C."/>
            <person name="Bhattacharyya M."/>
            <person name="Eckstein S."/>
            <person name="Jensen S."/>
            <person name="Barco R."/>
            <person name="Macalady J."/>
            <person name="Amend J."/>
        </authorList>
    </citation>
    <scope>NUCLEOTIDE SEQUENCE</scope>
    <source>
        <strain evidence="13">RS19-109</strain>
    </source>
</reference>
<comment type="similarity">
    <text evidence="2 10">Belongs to the RNA methyltransferase RsmE family.</text>
</comment>
<dbReference type="Proteomes" id="UP001154240">
    <property type="component" value="Unassembled WGS sequence"/>
</dbReference>
<dbReference type="PIRSF" id="PIRSF015601">
    <property type="entry name" value="MTase_slr0722"/>
    <property type="match status" value="1"/>
</dbReference>
<evidence type="ECO:0000256" key="5">
    <source>
        <dbReference type="ARBA" id="ARBA00022603"/>
    </source>
</evidence>
<evidence type="ECO:0000313" key="14">
    <source>
        <dbReference type="Proteomes" id="UP001154240"/>
    </source>
</evidence>
<dbReference type="InterPro" id="IPR046886">
    <property type="entry name" value="RsmE_MTase_dom"/>
</dbReference>
<keyword evidence="6 10" id="KW-0808">Transferase</keyword>
<keyword evidence="5 10" id="KW-0489">Methyltransferase</keyword>
<dbReference type="InterPro" id="IPR029026">
    <property type="entry name" value="tRNA_m1G_MTases_N"/>
</dbReference>
<evidence type="ECO:0000256" key="6">
    <source>
        <dbReference type="ARBA" id="ARBA00022679"/>
    </source>
</evidence>
<comment type="subcellular location">
    <subcellularLocation>
        <location evidence="1 10">Cytoplasm</location>
    </subcellularLocation>
</comment>
<dbReference type="CDD" id="cd18084">
    <property type="entry name" value="RsmE-like"/>
    <property type="match status" value="1"/>
</dbReference>
<dbReference type="EC" id="2.1.1.193" evidence="10"/>
<dbReference type="PANTHER" id="PTHR30027:SF3">
    <property type="entry name" value="16S RRNA (URACIL(1498)-N(3))-METHYLTRANSFERASE"/>
    <property type="match status" value="1"/>
</dbReference>
<organism evidence="13 14">
    <name type="scientific">Thiovibrio frasassiensis</name>
    <dbReference type="NCBI Taxonomy" id="2984131"/>
    <lineage>
        <taxon>Bacteria</taxon>
        <taxon>Pseudomonadati</taxon>
        <taxon>Thermodesulfobacteriota</taxon>
        <taxon>Desulfobulbia</taxon>
        <taxon>Desulfobulbales</taxon>
        <taxon>Thiovibrionaceae</taxon>
        <taxon>Thiovibrio</taxon>
    </lineage>
</organism>
<dbReference type="SUPFAM" id="SSF88697">
    <property type="entry name" value="PUA domain-like"/>
    <property type="match status" value="1"/>
</dbReference>
<keyword evidence="4 10" id="KW-0698">rRNA processing</keyword>
<dbReference type="Gene3D" id="3.40.1280.10">
    <property type="match status" value="1"/>
</dbReference>
<keyword evidence="3 10" id="KW-0963">Cytoplasm</keyword>
<dbReference type="InterPro" id="IPR006700">
    <property type="entry name" value="RsmE"/>
</dbReference>